<evidence type="ECO:0008006" key="3">
    <source>
        <dbReference type="Google" id="ProtNLM"/>
    </source>
</evidence>
<protein>
    <recommendedName>
        <fullName evidence="3">Lipoprotein</fullName>
    </recommendedName>
</protein>
<dbReference type="Proteomes" id="UP001232001">
    <property type="component" value="Chromosome"/>
</dbReference>
<organism evidence="1 2">
    <name type="scientific">Tenacibaculum tangerinum</name>
    <dbReference type="NCBI Taxonomy" id="3038772"/>
    <lineage>
        <taxon>Bacteria</taxon>
        <taxon>Pseudomonadati</taxon>
        <taxon>Bacteroidota</taxon>
        <taxon>Flavobacteriia</taxon>
        <taxon>Flavobacteriales</taxon>
        <taxon>Flavobacteriaceae</taxon>
        <taxon>Tenacibaculum</taxon>
    </lineage>
</organism>
<evidence type="ECO:0000313" key="2">
    <source>
        <dbReference type="Proteomes" id="UP001232001"/>
    </source>
</evidence>
<evidence type="ECO:0000313" key="1">
    <source>
        <dbReference type="EMBL" id="WGH76703.1"/>
    </source>
</evidence>
<reference evidence="1 2" key="1">
    <citation type="submission" date="2023-04" db="EMBL/GenBank/DDBJ databases">
        <title>Tenacibaculum tangerinum sp. nov., isolated from sea tidal flat of South Korea.</title>
        <authorList>
            <person name="Lee S.H."/>
            <person name="Kim J.-J."/>
        </authorList>
    </citation>
    <scope>NUCLEOTIDE SEQUENCE [LARGE SCALE GENOMIC DNA]</scope>
    <source>
        <strain evidence="1 2">GRR-S3-23</strain>
    </source>
</reference>
<proteinExistence type="predicted"/>
<accession>A0ABY8L5L6</accession>
<dbReference type="EMBL" id="CP122539">
    <property type="protein sequence ID" value="WGH76703.1"/>
    <property type="molecule type" value="Genomic_DNA"/>
</dbReference>
<sequence length="199" mass="23541">MKKTIYFLAILTIISCEVIEINCKEFDKSNVILDYSMFQEENDNYNFINQQNDTVKLSSSGRYFSESYIERCGGFADPNCDCFSSFEEIYRVNDSLFFRTQITASILEDESEFIDIDYSVNYSRYSERRLINNKEIITNKFNEITQEELILDNYKFTNVIELNLIKHERDNSLINQLIIKKNEGLIAFMKDGKIYLKEK</sequence>
<name>A0ABY8L5L6_9FLAO</name>
<keyword evidence="2" id="KW-1185">Reference proteome</keyword>
<dbReference type="RefSeq" id="WP_279652566.1">
    <property type="nucleotide sequence ID" value="NZ_CP122539.1"/>
</dbReference>
<gene>
    <name evidence="1" type="ORF">P8625_05985</name>
</gene>
<dbReference type="PROSITE" id="PS51257">
    <property type="entry name" value="PROKAR_LIPOPROTEIN"/>
    <property type="match status" value="1"/>
</dbReference>